<proteinExistence type="predicted"/>
<name>Q7U4G4_PARMW</name>
<dbReference type="Proteomes" id="UP000001422">
    <property type="component" value="Chromosome"/>
</dbReference>
<dbReference type="HOGENOM" id="CLU_2557115_0_0_3"/>
<dbReference type="KEGG" id="syw:SYNW2104"/>
<evidence type="ECO:0000313" key="3">
    <source>
        <dbReference type="Proteomes" id="UP000001422"/>
    </source>
</evidence>
<dbReference type="AlphaFoldDB" id="Q7U4G4"/>
<organism evidence="2 3">
    <name type="scientific">Parasynechococcus marenigrum (strain WH8102)</name>
    <dbReference type="NCBI Taxonomy" id="84588"/>
    <lineage>
        <taxon>Bacteria</taxon>
        <taxon>Bacillati</taxon>
        <taxon>Cyanobacteriota</taxon>
        <taxon>Cyanophyceae</taxon>
        <taxon>Synechococcales</taxon>
        <taxon>Prochlorococcaceae</taxon>
        <taxon>Parasynechococcus</taxon>
        <taxon>Parasynechococcus marenigrum</taxon>
    </lineage>
</organism>
<evidence type="ECO:0000313" key="2">
    <source>
        <dbReference type="EMBL" id="CAE08619.1"/>
    </source>
</evidence>
<sequence length="82" mass="8919">MGFFNLQFTVSMYASTADISTTTRPSFVCPSIPATSIRDWSITRGNPASAAPTGRPKSDQALKKGYRSTPEFWFGTVNPLIA</sequence>
<feature type="region of interest" description="Disordered" evidence="1">
    <location>
        <begin position="42"/>
        <end position="63"/>
    </location>
</feature>
<dbReference type="EMBL" id="BX569694">
    <property type="protein sequence ID" value="CAE08619.1"/>
    <property type="molecule type" value="Genomic_DNA"/>
</dbReference>
<reference evidence="2 3" key="1">
    <citation type="journal article" date="2003" name="Nature">
        <title>The genome of a motile marine Synechococcus.</title>
        <authorList>
            <person name="Palenik B."/>
            <person name="Brahamsha B."/>
            <person name="Larimer F."/>
            <person name="Land M."/>
            <person name="Hauser L."/>
            <person name="Chain P."/>
            <person name="Lamerdin J."/>
            <person name="Regala W."/>
            <person name="Allen E.A."/>
            <person name="McCarren J."/>
            <person name="Paulsen I."/>
            <person name="Dufresne A."/>
            <person name="Partensky F."/>
            <person name="Webb E."/>
            <person name="Waterbury J."/>
        </authorList>
    </citation>
    <scope>NUCLEOTIDE SEQUENCE [LARGE SCALE GENOMIC DNA]</scope>
    <source>
        <strain evidence="2 3">WH8102</strain>
    </source>
</reference>
<evidence type="ECO:0000256" key="1">
    <source>
        <dbReference type="SAM" id="MobiDB-lite"/>
    </source>
</evidence>
<protein>
    <submittedName>
        <fullName evidence="2">Uncharacterized protein</fullName>
    </submittedName>
</protein>
<accession>Q7U4G4</accession>
<keyword evidence="3" id="KW-1185">Reference proteome</keyword>
<gene>
    <name evidence="2" type="ordered locus">SYNW2104</name>
</gene>